<evidence type="ECO:0000313" key="1">
    <source>
        <dbReference type="EMBL" id="KAF2886681.1"/>
    </source>
</evidence>
<protein>
    <submittedName>
        <fullName evidence="1">Uncharacterized protein</fullName>
    </submittedName>
</protein>
<gene>
    <name evidence="1" type="ORF">ILUMI_19492</name>
</gene>
<dbReference type="Proteomes" id="UP000801492">
    <property type="component" value="Unassembled WGS sequence"/>
</dbReference>
<accession>A0A8K0G5J4</accession>
<dbReference type="AlphaFoldDB" id="A0A8K0G5J4"/>
<reference evidence="1" key="1">
    <citation type="submission" date="2019-08" db="EMBL/GenBank/DDBJ databases">
        <title>The genome of the North American firefly Photinus pyralis.</title>
        <authorList>
            <consortium name="Photinus pyralis genome working group"/>
            <person name="Fallon T.R."/>
            <person name="Sander Lower S.E."/>
            <person name="Weng J.-K."/>
        </authorList>
    </citation>
    <scope>NUCLEOTIDE SEQUENCE</scope>
    <source>
        <strain evidence="1">TRF0915ILg1</strain>
        <tissue evidence="1">Whole body</tissue>
    </source>
</reference>
<name>A0A8K0G5J4_IGNLU</name>
<sequence length="117" mass="13004">MQPLDLSCFGPFKGYYNKAADEWMLNHPSTPMSIYDIASVTGQAFSLAFTPTNIIKGFEESGIYPYNSEVFQDSDFFSSYLSDRIEVANIETDTSAQNKGTQVIFDINAHSTSKSGF</sequence>
<organism evidence="1 2">
    <name type="scientific">Ignelater luminosus</name>
    <name type="common">Cucubano</name>
    <name type="synonym">Pyrophorus luminosus</name>
    <dbReference type="NCBI Taxonomy" id="2038154"/>
    <lineage>
        <taxon>Eukaryota</taxon>
        <taxon>Metazoa</taxon>
        <taxon>Ecdysozoa</taxon>
        <taxon>Arthropoda</taxon>
        <taxon>Hexapoda</taxon>
        <taxon>Insecta</taxon>
        <taxon>Pterygota</taxon>
        <taxon>Neoptera</taxon>
        <taxon>Endopterygota</taxon>
        <taxon>Coleoptera</taxon>
        <taxon>Polyphaga</taxon>
        <taxon>Elateriformia</taxon>
        <taxon>Elateroidea</taxon>
        <taxon>Elateridae</taxon>
        <taxon>Agrypninae</taxon>
        <taxon>Pyrophorini</taxon>
        <taxon>Ignelater</taxon>
    </lineage>
</organism>
<dbReference type="EMBL" id="VTPC01086866">
    <property type="protein sequence ID" value="KAF2886681.1"/>
    <property type="molecule type" value="Genomic_DNA"/>
</dbReference>
<comment type="caution">
    <text evidence="1">The sequence shown here is derived from an EMBL/GenBank/DDBJ whole genome shotgun (WGS) entry which is preliminary data.</text>
</comment>
<proteinExistence type="predicted"/>
<keyword evidence="2" id="KW-1185">Reference proteome</keyword>
<dbReference type="OrthoDB" id="6764062at2759"/>
<feature type="non-terminal residue" evidence="1">
    <location>
        <position position="117"/>
    </location>
</feature>
<evidence type="ECO:0000313" key="2">
    <source>
        <dbReference type="Proteomes" id="UP000801492"/>
    </source>
</evidence>